<proteinExistence type="inferred from homology"/>
<evidence type="ECO:0000256" key="4">
    <source>
        <dbReference type="ARBA" id="ARBA00022838"/>
    </source>
</evidence>
<dbReference type="PANTHER" id="PTHR48122">
    <property type="entry name" value="CENTROMERE PROTEIN H"/>
    <property type="match status" value="1"/>
</dbReference>
<protein>
    <submittedName>
        <fullName evidence="10">Centromere protein H (CENP-H)-domain-containing protein</fullName>
    </submittedName>
</protein>
<evidence type="ECO:0000313" key="10">
    <source>
        <dbReference type="EMBL" id="KAK4144619.1"/>
    </source>
</evidence>
<comment type="caution">
    <text evidence="10">The sequence shown here is derived from an EMBL/GenBank/DDBJ whole genome shotgun (WGS) entry which is preliminary data.</text>
</comment>
<reference evidence="10" key="1">
    <citation type="journal article" date="2023" name="Mol. Phylogenet. Evol.">
        <title>Genome-scale phylogeny and comparative genomics of the fungal order Sordariales.</title>
        <authorList>
            <person name="Hensen N."/>
            <person name="Bonometti L."/>
            <person name="Westerberg I."/>
            <person name="Brannstrom I.O."/>
            <person name="Guillou S."/>
            <person name="Cros-Aarteil S."/>
            <person name="Calhoun S."/>
            <person name="Haridas S."/>
            <person name="Kuo A."/>
            <person name="Mondo S."/>
            <person name="Pangilinan J."/>
            <person name="Riley R."/>
            <person name="LaButti K."/>
            <person name="Andreopoulos B."/>
            <person name="Lipzen A."/>
            <person name="Chen C."/>
            <person name="Yan M."/>
            <person name="Daum C."/>
            <person name="Ng V."/>
            <person name="Clum A."/>
            <person name="Steindorff A."/>
            <person name="Ohm R.A."/>
            <person name="Martin F."/>
            <person name="Silar P."/>
            <person name="Natvig D.O."/>
            <person name="Lalanne C."/>
            <person name="Gautier V."/>
            <person name="Ament-Velasquez S.L."/>
            <person name="Kruys A."/>
            <person name="Hutchinson M.I."/>
            <person name="Powell A.J."/>
            <person name="Barry K."/>
            <person name="Miller A.N."/>
            <person name="Grigoriev I.V."/>
            <person name="Debuchy R."/>
            <person name="Gladieux P."/>
            <person name="Hiltunen Thoren M."/>
            <person name="Johannesson H."/>
        </authorList>
    </citation>
    <scope>NUCLEOTIDE SEQUENCE</scope>
    <source>
        <strain evidence="10">CBS 141.50</strain>
    </source>
</reference>
<evidence type="ECO:0000256" key="5">
    <source>
        <dbReference type="ARBA" id="ARBA00023242"/>
    </source>
</evidence>
<comment type="similarity">
    <text evidence="7">Belongs to the CENP-H/MCM16 family.</text>
</comment>
<reference evidence="10" key="2">
    <citation type="submission" date="2023-05" db="EMBL/GenBank/DDBJ databases">
        <authorList>
            <consortium name="Lawrence Berkeley National Laboratory"/>
            <person name="Steindorff A."/>
            <person name="Hensen N."/>
            <person name="Bonometti L."/>
            <person name="Westerberg I."/>
            <person name="Brannstrom I.O."/>
            <person name="Guillou S."/>
            <person name="Cros-Aarteil S."/>
            <person name="Calhoun S."/>
            <person name="Haridas S."/>
            <person name="Kuo A."/>
            <person name="Mondo S."/>
            <person name="Pangilinan J."/>
            <person name="Riley R."/>
            <person name="Labutti K."/>
            <person name="Andreopoulos B."/>
            <person name="Lipzen A."/>
            <person name="Chen C."/>
            <person name="Yanf M."/>
            <person name="Daum C."/>
            <person name="Ng V."/>
            <person name="Clum A."/>
            <person name="Ohm R."/>
            <person name="Martin F."/>
            <person name="Silar P."/>
            <person name="Natvig D."/>
            <person name="Lalanne C."/>
            <person name="Gautier V."/>
            <person name="Ament-Velasquez S.L."/>
            <person name="Kruys A."/>
            <person name="Hutchinson M.I."/>
            <person name="Powell A.J."/>
            <person name="Barry K."/>
            <person name="Miller A.N."/>
            <person name="Grigoriev I.V."/>
            <person name="Debuchy R."/>
            <person name="Gladieux P."/>
            <person name="Thoren M.H."/>
            <person name="Johannesson H."/>
        </authorList>
    </citation>
    <scope>NUCLEOTIDE SEQUENCE</scope>
    <source>
        <strain evidence="10">CBS 141.50</strain>
    </source>
</reference>
<dbReference type="GO" id="GO:0000776">
    <property type="term" value="C:kinetochore"/>
    <property type="evidence" value="ECO:0007669"/>
    <property type="project" value="UniProtKB-KW"/>
</dbReference>
<accession>A0AAN6V531</accession>
<dbReference type="GO" id="GO:0051382">
    <property type="term" value="P:kinetochore assembly"/>
    <property type="evidence" value="ECO:0007669"/>
    <property type="project" value="InterPro"/>
</dbReference>
<evidence type="ECO:0000256" key="7">
    <source>
        <dbReference type="ARBA" id="ARBA00025735"/>
    </source>
</evidence>
<dbReference type="Gene3D" id="1.20.5.1700">
    <property type="match status" value="1"/>
</dbReference>
<name>A0AAN6V531_9PEZI</name>
<evidence type="ECO:0000256" key="8">
    <source>
        <dbReference type="SAM" id="Coils"/>
    </source>
</evidence>
<evidence type="ECO:0000256" key="3">
    <source>
        <dbReference type="ARBA" id="ARBA00022454"/>
    </source>
</evidence>
<keyword evidence="11" id="KW-1185">Reference proteome</keyword>
<comment type="subcellular location">
    <subcellularLocation>
        <location evidence="2">Chromosome</location>
        <location evidence="2">Centromere</location>
        <location evidence="2">Kinetochore</location>
    </subcellularLocation>
    <subcellularLocation>
        <location evidence="1">Nucleus</location>
    </subcellularLocation>
</comment>
<evidence type="ECO:0000313" key="11">
    <source>
        <dbReference type="Proteomes" id="UP001302676"/>
    </source>
</evidence>
<dbReference type="InterPro" id="IPR040034">
    <property type="entry name" value="CENP-H"/>
</dbReference>
<evidence type="ECO:0000256" key="2">
    <source>
        <dbReference type="ARBA" id="ARBA00004629"/>
    </source>
</evidence>
<dbReference type="Pfam" id="PF05837">
    <property type="entry name" value="CENP-H"/>
    <property type="match status" value="1"/>
</dbReference>
<feature type="coiled-coil region" evidence="8">
    <location>
        <begin position="15"/>
        <end position="42"/>
    </location>
</feature>
<evidence type="ECO:0000256" key="1">
    <source>
        <dbReference type="ARBA" id="ARBA00004123"/>
    </source>
</evidence>
<dbReference type="EMBL" id="MU853575">
    <property type="protein sequence ID" value="KAK4144619.1"/>
    <property type="molecule type" value="Genomic_DNA"/>
</dbReference>
<dbReference type="GO" id="GO:0007052">
    <property type="term" value="P:mitotic spindle organization"/>
    <property type="evidence" value="ECO:0007669"/>
    <property type="project" value="TreeGrafter"/>
</dbReference>
<dbReference type="PANTHER" id="PTHR48122:SF1">
    <property type="entry name" value="CENTROMERE PROTEIN H"/>
    <property type="match status" value="1"/>
</dbReference>
<dbReference type="InterPro" id="IPR008426">
    <property type="entry name" value="CENP-H_C"/>
</dbReference>
<dbReference type="Proteomes" id="UP001302676">
    <property type="component" value="Unassembled WGS sequence"/>
</dbReference>
<keyword evidence="4" id="KW-0995">Kinetochore</keyword>
<dbReference type="GO" id="GO:0007059">
    <property type="term" value="P:chromosome segregation"/>
    <property type="evidence" value="ECO:0007669"/>
    <property type="project" value="TreeGrafter"/>
</dbReference>
<sequence length="220" mass="23765">MPSIGTLASVTIPVITEAEANVLALYDQLQQLELEAALLQSRQGHPLPSHDSSGNQTQVLEAKATLALRNSVVDNVVVVQPTLNAVHQATETSVVERALLPINQERDAAVTRTTKTCAELQTLRSRLAELEIQVLHVSHQNTKLASEALQLAGKMADQALETGGNTKSQSELATLESQVKASQHRWRVMKGVTSAVVTGSGVDWAREEQFKELVLDSSNC</sequence>
<keyword evidence="5" id="KW-0539">Nucleus</keyword>
<feature type="domain" description="Centromere protein H C-terminal" evidence="9">
    <location>
        <begin position="21"/>
        <end position="217"/>
    </location>
</feature>
<dbReference type="GeneID" id="87820125"/>
<dbReference type="AlphaFoldDB" id="A0AAN6V531"/>
<evidence type="ECO:0000259" key="9">
    <source>
        <dbReference type="Pfam" id="PF05837"/>
    </source>
</evidence>
<organism evidence="10 11">
    <name type="scientific">Dichotomopilus funicola</name>
    <dbReference type="NCBI Taxonomy" id="1934379"/>
    <lineage>
        <taxon>Eukaryota</taxon>
        <taxon>Fungi</taxon>
        <taxon>Dikarya</taxon>
        <taxon>Ascomycota</taxon>
        <taxon>Pezizomycotina</taxon>
        <taxon>Sordariomycetes</taxon>
        <taxon>Sordariomycetidae</taxon>
        <taxon>Sordariales</taxon>
        <taxon>Chaetomiaceae</taxon>
        <taxon>Dichotomopilus</taxon>
    </lineage>
</organism>
<dbReference type="GO" id="GO:0005634">
    <property type="term" value="C:nucleus"/>
    <property type="evidence" value="ECO:0007669"/>
    <property type="project" value="UniProtKB-SubCell"/>
</dbReference>
<keyword evidence="8" id="KW-0175">Coiled coil</keyword>
<keyword evidence="3" id="KW-0158">Chromosome</keyword>
<gene>
    <name evidence="10" type="ORF">C8A04DRAFT_36392</name>
</gene>
<evidence type="ECO:0000256" key="6">
    <source>
        <dbReference type="ARBA" id="ARBA00023328"/>
    </source>
</evidence>
<dbReference type="RefSeq" id="XP_062637990.1">
    <property type="nucleotide sequence ID" value="XM_062783512.1"/>
</dbReference>
<dbReference type="GO" id="GO:0043515">
    <property type="term" value="F:kinetochore binding"/>
    <property type="evidence" value="ECO:0007669"/>
    <property type="project" value="TreeGrafter"/>
</dbReference>
<keyword evidence="6" id="KW-0137">Centromere</keyword>